<keyword evidence="2" id="KW-0175">Coiled coil</keyword>
<dbReference type="EMBL" id="SSHH01000003">
    <property type="protein sequence ID" value="TIX49554.1"/>
    <property type="molecule type" value="Genomic_DNA"/>
</dbReference>
<evidence type="ECO:0000256" key="3">
    <source>
        <dbReference type="SAM" id="MobiDB-lite"/>
    </source>
</evidence>
<sequence>MVKIAIQIRELVSSNVSGLVEAATDPAKMLKLLRKQIEETVISLQGDLSRTRRRSERLANDAQSLLASADSWQDKAKTAMAHQREDLARAALLAREDAALLGAKRQQEAKDAAAEVGEIETALAQLEAKHAETCEKLREVTQAAAGHGGESGGNPLSSIFADRGSATERKLESVERLEKRVAFATEGEDEPKSANIEQEIEGLQREARVEAELALLKSEGAQPAKPATRKRKAKG</sequence>
<comment type="caution">
    <text evidence="4">The sequence shown here is derived from an EMBL/GenBank/DDBJ whole genome shotgun (WGS) entry which is preliminary data.</text>
</comment>
<evidence type="ECO:0008006" key="6">
    <source>
        <dbReference type="Google" id="ProtNLM"/>
    </source>
</evidence>
<dbReference type="InterPro" id="IPR007157">
    <property type="entry name" value="PspA_VIPP1"/>
</dbReference>
<evidence type="ECO:0000256" key="1">
    <source>
        <dbReference type="ARBA" id="ARBA00043985"/>
    </source>
</evidence>
<dbReference type="PANTHER" id="PTHR31088">
    <property type="entry name" value="MEMBRANE-ASSOCIATED PROTEIN VIPP1, CHLOROPLASTIC"/>
    <property type="match status" value="1"/>
</dbReference>
<dbReference type="Pfam" id="PF04012">
    <property type="entry name" value="PspA_IM30"/>
    <property type="match status" value="1"/>
</dbReference>
<feature type="coiled-coil region" evidence="2">
    <location>
        <begin position="109"/>
        <end position="143"/>
    </location>
</feature>
<dbReference type="Proteomes" id="UP000309389">
    <property type="component" value="Unassembled WGS sequence"/>
</dbReference>
<gene>
    <name evidence="4" type="ORF">E5222_11980</name>
</gene>
<dbReference type="GO" id="GO:0009271">
    <property type="term" value="P:phage shock"/>
    <property type="evidence" value="ECO:0007669"/>
    <property type="project" value="TreeGrafter"/>
</dbReference>
<feature type="region of interest" description="Disordered" evidence="3">
    <location>
        <begin position="215"/>
        <end position="235"/>
    </location>
</feature>
<comment type="similarity">
    <text evidence="1">Belongs to the PspA/Vipp/IM30 family.</text>
</comment>
<evidence type="ECO:0000313" key="5">
    <source>
        <dbReference type="Proteomes" id="UP000309389"/>
    </source>
</evidence>
<name>A0A4T3EZI3_9SPHN</name>
<evidence type="ECO:0000256" key="2">
    <source>
        <dbReference type="SAM" id="Coils"/>
    </source>
</evidence>
<accession>A0A4T3EZI3</accession>
<keyword evidence="5" id="KW-1185">Reference proteome</keyword>
<dbReference type="PANTHER" id="PTHR31088:SF6">
    <property type="entry name" value="PHAGE SHOCK PROTEIN A"/>
    <property type="match status" value="1"/>
</dbReference>
<dbReference type="OrthoDB" id="7405758at2"/>
<dbReference type="AlphaFoldDB" id="A0A4T3EZI3"/>
<proteinExistence type="inferred from homology"/>
<evidence type="ECO:0000313" key="4">
    <source>
        <dbReference type="EMBL" id="TIX49554.1"/>
    </source>
</evidence>
<reference evidence="4 5" key="1">
    <citation type="submission" date="2019-04" db="EMBL/GenBank/DDBJ databases">
        <title>Altererythrobacter aquimixticola sp. nov., isolated from sediment of junction between the ocean and a freshwater spring.</title>
        <authorList>
            <person name="Yoon J.-H."/>
        </authorList>
    </citation>
    <scope>NUCLEOTIDE SEQUENCE [LARGE SCALE GENOMIC DNA]</scope>
    <source>
        <strain evidence="4 5">SSKS-13</strain>
    </source>
</reference>
<feature type="region of interest" description="Disordered" evidence="3">
    <location>
        <begin position="143"/>
        <end position="172"/>
    </location>
</feature>
<protein>
    <recommendedName>
        <fullName evidence="6">PspA/IM30 family protein</fullName>
    </recommendedName>
</protein>
<organism evidence="4 5">
    <name type="scientific">Alteraurantiacibacter aquimixticola</name>
    <dbReference type="NCBI Taxonomy" id="2489173"/>
    <lineage>
        <taxon>Bacteria</taxon>
        <taxon>Pseudomonadati</taxon>
        <taxon>Pseudomonadota</taxon>
        <taxon>Alphaproteobacteria</taxon>
        <taxon>Sphingomonadales</taxon>
        <taxon>Erythrobacteraceae</taxon>
        <taxon>Alteraurantiacibacter</taxon>
    </lineage>
</organism>
<dbReference type="GO" id="GO:0005829">
    <property type="term" value="C:cytosol"/>
    <property type="evidence" value="ECO:0007669"/>
    <property type="project" value="TreeGrafter"/>
</dbReference>